<dbReference type="Pfam" id="PF00431">
    <property type="entry name" value="CUB"/>
    <property type="match status" value="1"/>
</dbReference>
<dbReference type="CDD" id="cd00041">
    <property type="entry name" value="CUB"/>
    <property type="match status" value="1"/>
</dbReference>
<evidence type="ECO:0000256" key="1">
    <source>
        <dbReference type="ARBA" id="ARBA00022737"/>
    </source>
</evidence>
<keyword evidence="4" id="KW-0812">Transmembrane</keyword>
<organism evidence="8 9">
    <name type="scientific">Ignelater luminosus</name>
    <name type="common">Cucubano</name>
    <name type="synonym">Pyrophorus luminosus</name>
    <dbReference type="NCBI Taxonomy" id="2038154"/>
    <lineage>
        <taxon>Eukaryota</taxon>
        <taxon>Metazoa</taxon>
        <taxon>Ecdysozoa</taxon>
        <taxon>Arthropoda</taxon>
        <taxon>Hexapoda</taxon>
        <taxon>Insecta</taxon>
        <taxon>Pterygota</taxon>
        <taxon>Neoptera</taxon>
        <taxon>Endopterygota</taxon>
        <taxon>Coleoptera</taxon>
        <taxon>Polyphaga</taxon>
        <taxon>Elateriformia</taxon>
        <taxon>Elateroidea</taxon>
        <taxon>Elateridae</taxon>
        <taxon>Agrypninae</taxon>
        <taxon>Pyrophorini</taxon>
        <taxon>Ignelater</taxon>
    </lineage>
</organism>
<proteinExistence type="predicted"/>
<evidence type="ECO:0000256" key="3">
    <source>
        <dbReference type="PROSITE-ProRule" id="PRU00302"/>
    </source>
</evidence>
<evidence type="ECO:0000313" key="8">
    <source>
        <dbReference type="EMBL" id="KAF2881661.1"/>
    </source>
</evidence>
<keyword evidence="2" id="KW-1015">Disulfide bond</keyword>
<protein>
    <recommendedName>
        <fullName evidence="10">CUB domain-containing protein</fullName>
    </recommendedName>
</protein>
<feature type="domain" description="Sushi" evidence="7">
    <location>
        <begin position="245"/>
        <end position="304"/>
    </location>
</feature>
<dbReference type="Proteomes" id="UP000801492">
    <property type="component" value="Unassembled WGS sequence"/>
</dbReference>
<dbReference type="PROSITE" id="PS50923">
    <property type="entry name" value="SUSHI"/>
    <property type="match status" value="1"/>
</dbReference>
<keyword evidence="9" id="KW-1185">Reference proteome</keyword>
<feature type="domain" description="CUB" evidence="6">
    <location>
        <begin position="123"/>
        <end position="245"/>
    </location>
</feature>
<dbReference type="EMBL" id="VTPC01090711">
    <property type="protein sequence ID" value="KAF2881661.1"/>
    <property type="molecule type" value="Genomic_DNA"/>
</dbReference>
<dbReference type="InterPro" id="IPR035914">
    <property type="entry name" value="Sperma_CUB_dom_sf"/>
</dbReference>
<evidence type="ECO:0000259" key="6">
    <source>
        <dbReference type="PROSITE" id="PS01180"/>
    </source>
</evidence>
<evidence type="ECO:0000256" key="2">
    <source>
        <dbReference type="ARBA" id="ARBA00023157"/>
    </source>
</evidence>
<keyword evidence="1" id="KW-0677">Repeat</keyword>
<feature type="signal peptide" evidence="5">
    <location>
        <begin position="1"/>
        <end position="20"/>
    </location>
</feature>
<dbReference type="AlphaFoldDB" id="A0A8K0CA26"/>
<dbReference type="Gene3D" id="2.60.120.290">
    <property type="entry name" value="Spermadhesin, CUB domain"/>
    <property type="match status" value="1"/>
</dbReference>
<dbReference type="OrthoDB" id="6431754at2759"/>
<keyword evidence="4" id="KW-1133">Transmembrane helix</keyword>
<reference evidence="8" key="1">
    <citation type="submission" date="2019-08" db="EMBL/GenBank/DDBJ databases">
        <title>The genome of the North American firefly Photinus pyralis.</title>
        <authorList>
            <consortium name="Photinus pyralis genome working group"/>
            <person name="Fallon T.R."/>
            <person name="Sander Lower S.E."/>
            <person name="Weng J.-K."/>
        </authorList>
    </citation>
    <scope>NUCLEOTIDE SEQUENCE</scope>
    <source>
        <strain evidence="8">TRF0915ILg1</strain>
        <tissue evidence="8">Whole body</tissue>
    </source>
</reference>
<feature type="transmembrane region" description="Helical" evidence="4">
    <location>
        <begin position="336"/>
        <end position="358"/>
    </location>
</feature>
<dbReference type="PANTHER" id="PTHR24251">
    <property type="entry name" value="OVOCHYMASE-RELATED"/>
    <property type="match status" value="1"/>
</dbReference>
<comment type="caution">
    <text evidence="8">The sequence shown here is derived from an EMBL/GenBank/DDBJ whole genome shotgun (WGS) entry which is preliminary data.</text>
</comment>
<comment type="caution">
    <text evidence="3">Lacks conserved residue(s) required for the propagation of feature annotation.</text>
</comment>
<dbReference type="InterPro" id="IPR000859">
    <property type="entry name" value="CUB_dom"/>
</dbReference>
<gene>
    <name evidence="8" type="ORF">ILUMI_24518</name>
</gene>
<feature type="chain" id="PRO_5035443536" description="CUB domain-containing protein" evidence="5">
    <location>
        <begin position="21"/>
        <end position="387"/>
    </location>
</feature>
<dbReference type="PROSITE" id="PS01180">
    <property type="entry name" value="CUB"/>
    <property type="match status" value="1"/>
</dbReference>
<sequence>MWVTYVLECFLIFSVHNVWGYIENVKTSGCESCALRLTCRHFDSIIAVLEATFESLEVETANETLPSIFPRIHPRTALNKRCSGVSYCSFILTKDCPGADKWGLGNLTVNYACVAARRITRHCNKEIILPSPETIGVSQGFVHNPGYPKFYLGKQRCQWKIQAPPLQRITVTIFDISLVGDPNREDCSDLLEVSDSGQTLYSTCEQQEPPIQVTSLGDTLDITLHPSPTESLLPRRGVLFYYTAVGCPTPSAPKDGYLVYRNDTAAEYSCCIGYAFPDIKKRRRIIKCLGHKWDVSIPLPNCDNTTLVIEENNSGLVSSKDLLLRKMAVEYNFREIVAPIVLIVMLFLLNGIALFVIYKYRQRKPVDATEDELGSLPITNTREEVET</sequence>
<evidence type="ECO:0000256" key="5">
    <source>
        <dbReference type="SAM" id="SignalP"/>
    </source>
</evidence>
<evidence type="ECO:0000313" key="9">
    <source>
        <dbReference type="Proteomes" id="UP000801492"/>
    </source>
</evidence>
<evidence type="ECO:0000256" key="4">
    <source>
        <dbReference type="SAM" id="Phobius"/>
    </source>
</evidence>
<keyword evidence="4" id="KW-0472">Membrane</keyword>
<accession>A0A8K0CA26</accession>
<dbReference type="SMART" id="SM00042">
    <property type="entry name" value="CUB"/>
    <property type="match status" value="1"/>
</dbReference>
<evidence type="ECO:0008006" key="10">
    <source>
        <dbReference type="Google" id="ProtNLM"/>
    </source>
</evidence>
<keyword evidence="3" id="KW-0768">Sushi</keyword>
<evidence type="ECO:0000259" key="7">
    <source>
        <dbReference type="PROSITE" id="PS50923"/>
    </source>
</evidence>
<dbReference type="SUPFAM" id="SSF49854">
    <property type="entry name" value="Spermadhesin, CUB domain"/>
    <property type="match status" value="1"/>
</dbReference>
<dbReference type="InterPro" id="IPR000436">
    <property type="entry name" value="Sushi_SCR_CCP_dom"/>
</dbReference>
<keyword evidence="5" id="KW-0732">Signal</keyword>
<name>A0A8K0CA26_IGNLU</name>